<evidence type="ECO:0008006" key="5">
    <source>
        <dbReference type="Google" id="ProtNLM"/>
    </source>
</evidence>
<protein>
    <recommendedName>
        <fullName evidence="5">Secreted protein</fullName>
    </recommendedName>
</protein>
<dbReference type="Proteomes" id="UP001606099">
    <property type="component" value="Unassembled WGS sequence"/>
</dbReference>
<accession>A0ABW7FSW7</accession>
<feature type="chain" id="PRO_5045812837" description="Secreted protein" evidence="2">
    <location>
        <begin position="21"/>
        <end position="194"/>
    </location>
</feature>
<comment type="caution">
    <text evidence="3">The sequence shown here is derived from an EMBL/GenBank/DDBJ whole genome shotgun (WGS) entry which is preliminary data.</text>
</comment>
<organism evidence="3 4">
    <name type="scientific">Roseateles rivi</name>
    <dbReference type="NCBI Taxonomy" id="3299028"/>
    <lineage>
        <taxon>Bacteria</taxon>
        <taxon>Pseudomonadati</taxon>
        <taxon>Pseudomonadota</taxon>
        <taxon>Betaproteobacteria</taxon>
        <taxon>Burkholderiales</taxon>
        <taxon>Sphaerotilaceae</taxon>
        <taxon>Roseateles</taxon>
    </lineage>
</organism>
<feature type="signal peptide" evidence="2">
    <location>
        <begin position="1"/>
        <end position="20"/>
    </location>
</feature>
<evidence type="ECO:0000256" key="1">
    <source>
        <dbReference type="SAM" id="MobiDB-lite"/>
    </source>
</evidence>
<feature type="compositionally biased region" description="Polar residues" evidence="1">
    <location>
        <begin position="185"/>
        <end position="194"/>
    </location>
</feature>
<feature type="region of interest" description="Disordered" evidence="1">
    <location>
        <begin position="153"/>
        <end position="194"/>
    </location>
</feature>
<gene>
    <name evidence="3" type="ORF">ACG0Z6_04105</name>
</gene>
<dbReference type="EMBL" id="JBIGHZ010000002">
    <property type="protein sequence ID" value="MFG6447425.1"/>
    <property type="molecule type" value="Genomic_DNA"/>
</dbReference>
<sequence>MRAIPFLLGMLGALASPATGAERPLWYECQGMAFGYVLRQGDTIDFYNRWFNCPRLRVKERFTSTTKLGNDVVSTQDVMVVDNQDHKGSCPFQVMVWTPMGESTQAKGVPGYVEFEGFENLEAYRQEKISPGSTNPFGCAAFLVDAHRRPQLIRPKGPHGRSVREQQRAIAAALPQARGARTGAPSGTRQQEPS</sequence>
<evidence type="ECO:0000313" key="4">
    <source>
        <dbReference type="Proteomes" id="UP001606099"/>
    </source>
</evidence>
<reference evidence="3 4" key="1">
    <citation type="submission" date="2024-08" db="EMBL/GenBank/DDBJ databases">
        <authorList>
            <person name="Lu H."/>
        </authorList>
    </citation>
    <scope>NUCLEOTIDE SEQUENCE [LARGE SCALE GENOMIC DNA]</scope>
    <source>
        <strain evidence="3 4">BYS180W</strain>
    </source>
</reference>
<name>A0ABW7FSW7_9BURK</name>
<evidence type="ECO:0000313" key="3">
    <source>
        <dbReference type="EMBL" id="MFG6447425.1"/>
    </source>
</evidence>
<evidence type="ECO:0000256" key="2">
    <source>
        <dbReference type="SAM" id="SignalP"/>
    </source>
</evidence>
<keyword evidence="4" id="KW-1185">Reference proteome</keyword>
<proteinExistence type="predicted"/>
<keyword evidence="2" id="KW-0732">Signal</keyword>
<dbReference type="RefSeq" id="WP_394458827.1">
    <property type="nucleotide sequence ID" value="NZ_JBIGHZ010000002.1"/>
</dbReference>